<protein>
    <submittedName>
        <fullName evidence="2">Uncharacterized protein</fullName>
    </submittedName>
</protein>
<comment type="caution">
    <text evidence="2">The sequence shown here is derived from an EMBL/GenBank/DDBJ whole genome shotgun (WGS) entry which is preliminary data.</text>
</comment>
<evidence type="ECO:0000313" key="2">
    <source>
        <dbReference type="EMBL" id="GCC19724.1"/>
    </source>
</evidence>
<feature type="region of interest" description="Disordered" evidence="1">
    <location>
        <begin position="242"/>
        <end position="331"/>
    </location>
</feature>
<keyword evidence="3" id="KW-1185">Reference proteome</keyword>
<proteinExistence type="predicted"/>
<feature type="region of interest" description="Disordered" evidence="1">
    <location>
        <begin position="1"/>
        <end position="20"/>
    </location>
</feature>
<feature type="region of interest" description="Disordered" evidence="1">
    <location>
        <begin position="25"/>
        <end position="46"/>
    </location>
</feature>
<feature type="compositionally biased region" description="Polar residues" evidence="1">
    <location>
        <begin position="287"/>
        <end position="301"/>
    </location>
</feature>
<reference evidence="2 3" key="1">
    <citation type="journal article" date="2018" name="Nat. Ecol. Evol.">
        <title>Shark genomes provide insights into elasmobranch evolution and the origin of vertebrates.</title>
        <authorList>
            <person name="Hara Y"/>
            <person name="Yamaguchi K"/>
            <person name="Onimaru K"/>
            <person name="Kadota M"/>
            <person name="Koyanagi M"/>
            <person name="Keeley SD"/>
            <person name="Tatsumi K"/>
            <person name="Tanaka K"/>
            <person name="Motone F"/>
            <person name="Kageyama Y"/>
            <person name="Nozu R"/>
            <person name="Adachi N"/>
            <person name="Nishimura O"/>
            <person name="Nakagawa R"/>
            <person name="Tanegashima C"/>
            <person name="Kiyatake I"/>
            <person name="Matsumoto R"/>
            <person name="Murakumo K"/>
            <person name="Nishida K"/>
            <person name="Terakita A"/>
            <person name="Kuratani S"/>
            <person name="Sato K"/>
            <person name="Hyodo S Kuraku.S."/>
        </authorList>
    </citation>
    <scope>NUCLEOTIDE SEQUENCE [LARGE SCALE GENOMIC DNA]</scope>
</reference>
<evidence type="ECO:0000256" key="1">
    <source>
        <dbReference type="SAM" id="MobiDB-lite"/>
    </source>
</evidence>
<evidence type="ECO:0000313" key="3">
    <source>
        <dbReference type="Proteomes" id="UP000287033"/>
    </source>
</evidence>
<accession>A0A401RNQ1</accession>
<dbReference type="AlphaFoldDB" id="A0A401RNQ1"/>
<sequence>MEFQGRSEKPPSIEGWFREHKGYSASNSAEGRVQKDDSLSSANHSTCNNLSRKRKAVFEVLSEKAVSDWGLAPDWEVAGCSVPFQKAMDSRVSSNQSDRKCTFSNNGAACGLFAAAGAADQQGTLLSRCRVTPAAKSCRGLKQRRRFRKRWKLMQAFQMLLYRRISPLTFHWRVWNLFRKRRAPRLHGAKHSLSTAQQSVDEPSENAQEWESHAKCLEAGEMFRPRVAPDFVPEIMCSESHRAPRSLEGGSSNNMWLKSGSRSPTMRLQGLPSGNCQPWPKDFRLPNQGSASENASNSMTASVPPGPFRGSASADLSEKPKEGLGSLAQSNSHTVSRAGLDHGENAHQGTRLLGKLFLDRDHPLYSRYVARSKEALHICRDEAAGDTLSHGSINLGAQEQARGHLSSRTKPEEADLSVGQTPFVGVGGNCGFGKVV</sequence>
<dbReference type="OrthoDB" id="1939479at2759"/>
<dbReference type="EMBL" id="BEZZ01003406">
    <property type="protein sequence ID" value="GCC19724.1"/>
    <property type="molecule type" value="Genomic_DNA"/>
</dbReference>
<organism evidence="2 3">
    <name type="scientific">Chiloscyllium punctatum</name>
    <name type="common">Brownbanded bambooshark</name>
    <name type="synonym">Hemiscyllium punctatum</name>
    <dbReference type="NCBI Taxonomy" id="137246"/>
    <lineage>
        <taxon>Eukaryota</taxon>
        <taxon>Metazoa</taxon>
        <taxon>Chordata</taxon>
        <taxon>Craniata</taxon>
        <taxon>Vertebrata</taxon>
        <taxon>Chondrichthyes</taxon>
        <taxon>Elasmobranchii</taxon>
        <taxon>Galeomorphii</taxon>
        <taxon>Galeoidea</taxon>
        <taxon>Orectolobiformes</taxon>
        <taxon>Hemiscylliidae</taxon>
        <taxon>Chiloscyllium</taxon>
    </lineage>
</organism>
<dbReference type="Proteomes" id="UP000287033">
    <property type="component" value="Unassembled WGS sequence"/>
</dbReference>
<dbReference type="OMA" id="DHGENAH"/>
<gene>
    <name evidence="2" type="ORF">chiPu_0021137</name>
</gene>
<name>A0A401RNQ1_CHIPU</name>
<feature type="compositionally biased region" description="Polar residues" evidence="1">
    <location>
        <begin position="249"/>
        <end position="276"/>
    </location>
</feature>